<sequence>MYVQPSLGSATEKGIGEKLVKALILGVSQENYNQVTG</sequence>
<name>D5H6F8_SALRM</name>
<protein>
    <submittedName>
        <fullName evidence="1">Uncharacterized protein</fullName>
    </submittedName>
</protein>
<gene>
    <name evidence="1" type="ordered locus">SRM_00692</name>
</gene>
<dbReference type="EMBL" id="FP565814">
    <property type="protein sequence ID" value="CBH23613.1"/>
    <property type="molecule type" value="Genomic_DNA"/>
</dbReference>
<dbReference type="KEGG" id="srm:SRM_00692"/>
<evidence type="ECO:0000313" key="2">
    <source>
        <dbReference type="Proteomes" id="UP000000933"/>
    </source>
</evidence>
<organism evidence="1 2">
    <name type="scientific">Salinibacter ruber (strain M8)</name>
    <dbReference type="NCBI Taxonomy" id="761659"/>
    <lineage>
        <taxon>Bacteria</taxon>
        <taxon>Pseudomonadati</taxon>
        <taxon>Rhodothermota</taxon>
        <taxon>Rhodothermia</taxon>
        <taxon>Rhodothermales</taxon>
        <taxon>Salinibacteraceae</taxon>
        <taxon>Salinibacter</taxon>
    </lineage>
</organism>
<dbReference type="Proteomes" id="UP000000933">
    <property type="component" value="Chromosome"/>
</dbReference>
<reference evidence="2" key="2">
    <citation type="submission" date="2010-04" db="EMBL/GenBank/DDBJ databases">
        <title>Genome sequence of Salinibacter ruber M8.</title>
        <authorList>
            <consortium name="Genoscope"/>
        </authorList>
    </citation>
    <scope>NUCLEOTIDE SEQUENCE [LARGE SCALE GENOMIC DNA]</scope>
    <source>
        <strain evidence="2">M8</strain>
    </source>
</reference>
<reference evidence="1 2" key="1">
    <citation type="journal article" date="2010" name="ISME J.">
        <title>Fine-scale evolution: genomic, phenotypic and ecological differentiation in two coexisting Salinibacter ruber strains.</title>
        <authorList>
            <person name="Pena A."/>
            <person name="Teeling H."/>
            <person name="Huerta-Cepas J."/>
            <person name="Santos F."/>
            <person name="Yarza P."/>
            <person name="Brito-Echeverria J."/>
            <person name="Lucio M."/>
            <person name="Schmitt-Kopplin P."/>
            <person name="Meseguer I."/>
            <person name="Schenowitz C."/>
            <person name="Dossat C."/>
            <person name="Barbe V."/>
            <person name="Dopazo J."/>
            <person name="Rossello-Mora R."/>
            <person name="Schuler M."/>
            <person name="Glockner F.O."/>
            <person name="Amann R."/>
            <person name="Gabaldon T."/>
            <person name="Anton J."/>
        </authorList>
    </citation>
    <scope>NUCLEOTIDE SEQUENCE [LARGE SCALE GENOMIC DNA]</scope>
    <source>
        <strain evidence="1 2">M8</strain>
    </source>
</reference>
<dbReference type="HOGENOM" id="CLU_3348492_0_0_10"/>
<evidence type="ECO:0000313" key="1">
    <source>
        <dbReference type="EMBL" id="CBH23613.1"/>
    </source>
</evidence>
<proteinExistence type="predicted"/>
<accession>D5H6F8</accession>
<dbReference type="AlphaFoldDB" id="D5H6F8"/>